<keyword evidence="3" id="KW-1185">Reference proteome</keyword>
<organism evidence="2 3">
    <name type="scientific">Corynebacterium callunae DSM 20147</name>
    <dbReference type="NCBI Taxonomy" id="1121353"/>
    <lineage>
        <taxon>Bacteria</taxon>
        <taxon>Bacillati</taxon>
        <taxon>Actinomycetota</taxon>
        <taxon>Actinomycetes</taxon>
        <taxon>Mycobacteriales</taxon>
        <taxon>Corynebacteriaceae</taxon>
        <taxon>Corynebacterium</taxon>
    </lineage>
</organism>
<dbReference type="KEGG" id="ccn:H924_02310"/>
<dbReference type="EMBL" id="CP004354">
    <property type="protein sequence ID" value="AGG65916.1"/>
    <property type="molecule type" value="Genomic_DNA"/>
</dbReference>
<name>M1TNM9_9CORY</name>
<dbReference type="HOGENOM" id="CLU_1812507_0_0_11"/>
<sequence>MPCGGADEFFQLVQMLFDSKRRGFPDLRVRLGDLDRRLQRFRVVERDFARDLLQHVLREEAGMRVELGHQLGRVQRRVEAAHQLGRVQRRVEAAHQLGRVQRRVEAAHQLGRVQRWPLRQTRPDAGIQHGGLHQARPRAGVD</sequence>
<evidence type="ECO:0000256" key="1">
    <source>
        <dbReference type="SAM" id="MobiDB-lite"/>
    </source>
</evidence>
<evidence type="ECO:0000313" key="2">
    <source>
        <dbReference type="EMBL" id="AGG65916.1"/>
    </source>
</evidence>
<dbReference type="Proteomes" id="UP000011760">
    <property type="component" value="Chromosome"/>
</dbReference>
<dbReference type="AlphaFoldDB" id="M1TNM9"/>
<accession>M1TNM9</accession>
<protein>
    <submittedName>
        <fullName evidence="2">Uncharacterized protein</fullName>
    </submittedName>
</protein>
<proteinExistence type="predicted"/>
<evidence type="ECO:0000313" key="3">
    <source>
        <dbReference type="Proteomes" id="UP000011760"/>
    </source>
</evidence>
<feature type="region of interest" description="Disordered" evidence="1">
    <location>
        <begin position="118"/>
        <end position="142"/>
    </location>
</feature>
<gene>
    <name evidence="2" type="ORF">H924_02310</name>
</gene>
<reference evidence="2 3" key="1">
    <citation type="submission" date="2013-02" db="EMBL/GenBank/DDBJ databases">
        <title>The complete genome sequence of Corynebacterium callunae DSM 20147.</title>
        <authorList>
            <person name="Ruckert C."/>
            <person name="Albersmeier A."/>
            <person name="Kalinowski J."/>
        </authorList>
    </citation>
    <scope>NUCLEOTIDE SEQUENCE [LARGE SCALE GENOMIC DNA]</scope>
    <source>
        <strain evidence="2 3">DSM 20147</strain>
    </source>
</reference>